<organism evidence="2 4">
    <name type="scientific">Flavobacterium circumlabens</name>
    <dbReference type="NCBI Taxonomy" id="2133765"/>
    <lineage>
        <taxon>Bacteria</taxon>
        <taxon>Pseudomonadati</taxon>
        <taxon>Bacteroidota</taxon>
        <taxon>Flavobacteriia</taxon>
        <taxon>Flavobacteriales</taxon>
        <taxon>Flavobacteriaceae</taxon>
        <taxon>Flavobacterium</taxon>
    </lineage>
</organism>
<reference evidence="2 4" key="2">
    <citation type="journal article" date="2018" name="Syst. Appl. Microbiol.">
        <title>Flavobacterium circumlabens sp. nov. and Flavobacterium cupreum sp. nov., two psychrotrophic species isolated from Antarctic environmental samples.</title>
        <authorList>
            <person name="Kralova S."/>
            <person name="Busse H.J."/>
            <person name="Svec P."/>
            <person name="Maslanova I."/>
            <person name="Stankova E."/>
            <person name="Bartak M."/>
            <person name="Sedlacek I."/>
        </authorList>
    </citation>
    <scope>NUCLEOTIDE SEQUENCE [LARGE SCALE GENOMIC DNA]</scope>
    <source>
        <strain evidence="2 4">CCM 8828</strain>
    </source>
</reference>
<dbReference type="EMBL" id="SLWA01000001">
    <property type="protein sequence ID" value="TCN60530.1"/>
    <property type="molecule type" value="Genomic_DNA"/>
</dbReference>
<comment type="caution">
    <text evidence="2">The sequence shown here is derived from an EMBL/GenBank/DDBJ whole genome shotgun (WGS) entry which is preliminary data.</text>
</comment>
<evidence type="ECO:0000313" key="4">
    <source>
        <dbReference type="Proteomes" id="UP000298340"/>
    </source>
</evidence>
<evidence type="ECO:0000313" key="2">
    <source>
        <dbReference type="EMBL" id="TEB45689.1"/>
    </source>
</evidence>
<dbReference type="RefSeq" id="WP_132031665.1">
    <property type="nucleotide sequence ID" value="NZ_QWDN01000001.1"/>
</dbReference>
<protein>
    <submittedName>
        <fullName evidence="2">Uncharacterized protein</fullName>
    </submittedName>
</protein>
<dbReference type="Proteomes" id="UP000298340">
    <property type="component" value="Unassembled WGS sequence"/>
</dbReference>
<evidence type="ECO:0000313" key="3">
    <source>
        <dbReference type="Proteomes" id="UP000295270"/>
    </source>
</evidence>
<reference evidence="1 3" key="1">
    <citation type="journal article" date="2015" name="Stand. Genomic Sci.">
        <title>Genomic Encyclopedia of Bacterial and Archaeal Type Strains, Phase III: the genomes of soil and plant-associated and newly described type strains.</title>
        <authorList>
            <person name="Whitman W.B."/>
            <person name="Woyke T."/>
            <person name="Klenk H.P."/>
            <person name="Zhou Y."/>
            <person name="Lilburn T.G."/>
            <person name="Beck B.J."/>
            <person name="De Vos P."/>
            <person name="Vandamme P."/>
            <person name="Eisen J.A."/>
            <person name="Garrity G."/>
            <person name="Hugenholtz P."/>
            <person name="Kyrpides N.C."/>
        </authorList>
    </citation>
    <scope>NUCLEOTIDE SEQUENCE [LARGE SCALE GENOMIC DNA]</scope>
    <source>
        <strain evidence="1 3">P5626</strain>
    </source>
</reference>
<accession>A0A4Y7UIJ1</accession>
<proteinExistence type="predicted"/>
<name>A0A4Y7UIJ1_9FLAO</name>
<dbReference type="EMBL" id="QWDN01000001">
    <property type="protein sequence ID" value="TEB45689.1"/>
    <property type="molecule type" value="Genomic_DNA"/>
</dbReference>
<gene>
    <name evidence="2" type="ORF">D0809_01385</name>
    <name evidence="1" type="ORF">EV142_10198</name>
</gene>
<sequence>MDVTDTDAKLNIATATTGLEGVETEILQIKIDGEVQTVLFHRISESRKASVTARAPNDNGEFTGRIYSTNLRGA</sequence>
<dbReference type="AlphaFoldDB" id="A0A4Y7UIJ1"/>
<reference evidence="1" key="3">
    <citation type="submission" date="2019-03" db="EMBL/GenBank/DDBJ databases">
        <authorList>
            <person name="Whitman W."/>
            <person name="Huntemann M."/>
            <person name="Clum A."/>
            <person name="Pillay M."/>
            <person name="Palaniappan K."/>
            <person name="Varghese N."/>
            <person name="Mikhailova N."/>
            <person name="Stamatis D."/>
            <person name="Reddy T."/>
            <person name="Daum C."/>
            <person name="Shapiro N."/>
            <person name="Ivanova N."/>
            <person name="Kyrpides N."/>
            <person name="Woyke T."/>
        </authorList>
    </citation>
    <scope>NUCLEOTIDE SEQUENCE</scope>
    <source>
        <strain evidence="1">P5626</strain>
    </source>
</reference>
<dbReference type="Proteomes" id="UP000295270">
    <property type="component" value="Unassembled WGS sequence"/>
</dbReference>
<keyword evidence="3" id="KW-1185">Reference proteome</keyword>
<evidence type="ECO:0000313" key="1">
    <source>
        <dbReference type="EMBL" id="TCN60530.1"/>
    </source>
</evidence>